<reference evidence="18 19" key="1">
    <citation type="submission" date="2016-10" db="EMBL/GenBank/DDBJ databases">
        <authorList>
            <person name="de Groot N.N."/>
        </authorList>
    </citation>
    <scope>NUCLEOTIDE SEQUENCE [LARGE SCALE GENOMIC DNA]</scope>
    <source>
        <strain evidence="18 19">DSM 1736</strain>
    </source>
</reference>
<dbReference type="InterPro" id="IPR024567">
    <property type="entry name" value="RNase_HII/HIII_dom"/>
</dbReference>
<accession>A0A1G9LAS7</accession>
<dbReference type="SUPFAM" id="SSF53098">
    <property type="entry name" value="Ribonuclease H-like"/>
    <property type="match status" value="1"/>
</dbReference>
<dbReference type="RefSeq" id="WP_092067564.1">
    <property type="nucleotide sequence ID" value="NZ_FNHB01000001.1"/>
</dbReference>
<comment type="similarity">
    <text evidence="5 14 16">Belongs to the RNase HII family.</text>
</comment>
<sequence>MSSNRLTVAQVADLLNRDAVQDSVLAALHDDSRISVVRLLQKWQQRQTAIRQERERVQQLYRYERLLNAKGFQLIAGVDEAGRGPLAGPVVIGAAILPAGCHLTNLNDSKKLSAKQRFELYTEIKRVAVAAACMVMDVAEIDKLNIYQATVKGMYAAIAALNPAPEAVLIDAVPLPGLPFHSQSLIGGDAISASIAAASIIAKVERDRIMEEFDYRFPGYGFARHKGYGTAEHLKAIRQHGPCPIHRRSFEPIKSWGDYCES</sequence>
<dbReference type="HAMAP" id="MF_00052_B">
    <property type="entry name" value="RNase_HII_B"/>
    <property type="match status" value="1"/>
</dbReference>
<evidence type="ECO:0000256" key="3">
    <source>
        <dbReference type="ARBA" id="ARBA00004065"/>
    </source>
</evidence>
<evidence type="ECO:0000256" key="8">
    <source>
        <dbReference type="ARBA" id="ARBA00022490"/>
    </source>
</evidence>
<keyword evidence="19" id="KW-1185">Reference proteome</keyword>
<organism evidence="18 19">
    <name type="scientific">Dendrosporobacter quercicolus</name>
    <dbReference type="NCBI Taxonomy" id="146817"/>
    <lineage>
        <taxon>Bacteria</taxon>
        <taxon>Bacillati</taxon>
        <taxon>Bacillota</taxon>
        <taxon>Negativicutes</taxon>
        <taxon>Selenomonadales</taxon>
        <taxon>Sporomusaceae</taxon>
        <taxon>Dendrosporobacter</taxon>
    </lineage>
</organism>
<comment type="cofactor">
    <cofactor evidence="2">
        <name>Mg(2+)</name>
        <dbReference type="ChEBI" id="CHEBI:18420"/>
    </cofactor>
</comment>
<evidence type="ECO:0000256" key="9">
    <source>
        <dbReference type="ARBA" id="ARBA00022722"/>
    </source>
</evidence>
<evidence type="ECO:0000313" key="18">
    <source>
        <dbReference type="EMBL" id="SDL59070.1"/>
    </source>
</evidence>
<comment type="cofactor">
    <cofactor evidence="14 15">
        <name>Mn(2+)</name>
        <dbReference type="ChEBI" id="CHEBI:29035"/>
    </cofactor>
    <cofactor evidence="14 15">
        <name>Mg(2+)</name>
        <dbReference type="ChEBI" id="CHEBI:18420"/>
    </cofactor>
    <text evidence="14 15">Manganese or magnesium. Binds 1 divalent metal ion per monomer in the absence of substrate. May bind a second metal ion after substrate binding.</text>
</comment>
<comment type="function">
    <text evidence="3 14 16">Endonuclease that specifically degrades the RNA of RNA-DNA hybrids.</text>
</comment>
<dbReference type="FunFam" id="3.30.420.10:FF:000006">
    <property type="entry name" value="Ribonuclease HII"/>
    <property type="match status" value="1"/>
</dbReference>
<dbReference type="EMBL" id="FNHB01000001">
    <property type="protein sequence ID" value="SDL59070.1"/>
    <property type="molecule type" value="Genomic_DNA"/>
</dbReference>
<dbReference type="PANTHER" id="PTHR10954:SF18">
    <property type="entry name" value="RIBONUCLEASE HII"/>
    <property type="match status" value="1"/>
</dbReference>
<evidence type="ECO:0000256" key="1">
    <source>
        <dbReference type="ARBA" id="ARBA00000077"/>
    </source>
</evidence>
<keyword evidence="13 14" id="KW-0464">Manganese</keyword>
<feature type="binding site" evidence="14 15">
    <location>
        <position position="79"/>
    </location>
    <ligand>
        <name>a divalent metal cation</name>
        <dbReference type="ChEBI" id="CHEBI:60240"/>
    </ligand>
</feature>
<proteinExistence type="inferred from homology"/>
<evidence type="ECO:0000256" key="10">
    <source>
        <dbReference type="ARBA" id="ARBA00022723"/>
    </source>
</evidence>
<keyword evidence="10 14" id="KW-0479">Metal-binding</keyword>
<dbReference type="PANTHER" id="PTHR10954">
    <property type="entry name" value="RIBONUCLEASE H2 SUBUNIT A"/>
    <property type="match status" value="1"/>
</dbReference>
<feature type="domain" description="RNase H type-2" evidence="17">
    <location>
        <begin position="73"/>
        <end position="262"/>
    </location>
</feature>
<dbReference type="OrthoDB" id="9803420at2"/>
<evidence type="ECO:0000256" key="12">
    <source>
        <dbReference type="ARBA" id="ARBA00022801"/>
    </source>
</evidence>
<gene>
    <name evidence="14" type="primary">rnhB</name>
    <name evidence="18" type="ORF">SAMN04488502_101292</name>
</gene>
<evidence type="ECO:0000256" key="2">
    <source>
        <dbReference type="ARBA" id="ARBA00001946"/>
    </source>
</evidence>
<dbReference type="STRING" id="146817.SAMN04488502_101292"/>
<dbReference type="InterPro" id="IPR012337">
    <property type="entry name" value="RNaseH-like_sf"/>
</dbReference>
<dbReference type="EC" id="3.1.26.4" evidence="6 14"/>
<dbReference type="GO" id="GO:0043137">
    <property type="term" value="P:DNA replication, removal of RNA primer"/>
    <property type="evidence" value="ECO:0007669"/>
    <property type="project" value="TreeGrafter"/>
</dbReference>
<comment type="catalytic activity">
    <reaction evidence="1 14 15 16">
        <text>Endonucleolytic cleavage to 5'-phosphomonoester.</text>
        <dbReference type="EC" id="3.1.26.4"/>
    </reaction>
</comment>
<comment type="subcellular location">
    <subcellularLocation>
        <location evidence="4 14">Cytoplasm</location>
    </subcellularLocation>
</comment>
<dbReference type="InterPro" id="IPR022898">
    <property type="entry name" value="RNase_HII"/>
</dbReference>
<dbReference type="GO" id="GO:0032299">
    <property type="term" value="C:ribonuclease H2 complex"/>
    <property type="evidence" value="ECO:0007669"/>
    <property type="project" value="TreeGrafter"/>
</dbReference>
<evidence type="ECO:0000313" key="19">
    <source>
        <dbReference type="Proteomes" id="UP000214880"/>
    </source>
</evidence>
<evidence type="ECO:0000256" key="13">
    <source>
        <dbReference type="ARBA" id="ARBA00023211"/>
    </source>
</evidence>
<keyword evidence="8 14" id="KW-0963">Cytoplasm</keyword>
<evidence type="ECO:0000256" key="14">
    <source>
        <dbReference type="HAMAP-Rule" id="MF_00052"/>
    </source>
</evidence>
<feature type="binding site" evidence="14 15">
    <location>
        <position position="171"/>
    </location>
    <ligand>
        <name>a divalent metal cation</name>
        <dbReference type="ChEBI" id="CHEBI:60240"/>
    </ligand>
</feature>
<dbReference type="GO" id="GO:0004523">
    <property type="term" value="F:RNA-DNA hybrid ribonuclease activity"/>
    <property type="evidence" value="ECO:0007669"/>
    <property type="project" value="UniProtKB-UniRule"/>
</dbReference>
<evidence type="ECO:0000256" key="6">
    <source>
        <dbReference type="ARBA" id="ARBA00012180"/>
    </source>
</evidence>
<dbReference type="Gene3D" id="3.30.420.10">
    <property type="entry name" value="Ribonuclease H-like superfamily/Ribonuclease H"/>
    <property type="match status" value="1"/>
</dbReference>
<evidence type="ECO:0000256" key="11">
    <source>
        <dbReference type="ARBA" id="ARBA00022759"/>
    </source>
</evidence>
<dbReference type="Proteomes" id="UP000214880">
    <property type="component" value="Unassembled WGS sequence"/>
</dbReference>
<dbReference type="PROSITE" id="PS51975">
    <property type="entry name" value="RNASE_H_2"/>
    <property type="match status" value="1"/>
</dbReference>
<evidence type="ECO:0000259" key="17">
    <source>
        <dbReference type="PROSITE" id="PS51975"/>
    </source>
</evidence>
<dbReference type="GO" id="GO:0006298">
    <property type="term" value="P:mismatch repair"/>
    <property type="evidence" value="ECO:0007669"/>
    <property type="project" value="TreeGrafter"/>
</dbReference>
<evidence type="ECO:0000256" key="15">
    <source>
        <dbReference type="PROSITE-ProRule" id="PRU01319"/>
    </source>
</evidence>
<keyword evidence="11 14" id="KW-0255">Endonuclease</keyword>
<dbReference type="GO" id="GO:0003723">
    <property type="term" value="F:RNA binding"/>
    <property type="evidence" value="ECO:0007669"/>
    <property type="project" value="UniProtKB-UniRule"/>
</dbReference>
<evidence type="ECO:0000256" key="4">
    <source>
        <dbReference type="ARBA" id="ARBA00004496"/>
    </source>
</evidence>
<dbReference type="CDD" id="cd07182">
    <property type="entry name" value="RNase_HII_bacteria_HII_like"/>
    <property type="match status" value="1"/>
</dbReference>
<dbReference type="NCBIfam" id="NF000595">
    <property type="entry name" value="PRK00015.1-3"/>
    <property type="match status" value="1"/>
</dbReference>
<dbReference type="Pfam" id="PF01351">
    <property type="entry name" value="RNase_HII"/>
    <property type="match status" value="1"/>
</dbReference>
<keyword evidence="12 14" id="KW-0378">Hydrolase</keyword>
<name>A0A1G9LAS7_9FIRM</name>
<keyword evidence="9 14" id="KW-0540">Nuclease</keyword>
<dbReference type="GO" id="GO:0005737">
    <property type="term" value="C:cytoplasm"/>
    <property type="evidence" value="ECO:0007669"/>
    <property type="project" value="UniProtKB-SubCell"/>
</dbReference>
<protein>
    <recommendedName>
        <fullName evidence="7 14">Ribonuclease HII</fullName>
        <shortName evidence="14">RNase HII</shortName>
        <ecNumber evidence="6 14">3.1.26.4</ecNumber>
    </recommendedName>
</protein>
<evidence type="ECO:0000256" key="7">
    <source>
        <dbReference type="ARBA" id="ARBA00019179"/>
    </source>
</evidence>
<feature type="binding site" evidence="14 15">
    <location>
        <position position="80"/>
    </location>
    <ligand>
        <name>a divalent metal cation</name>
        <dbReference type="ChEBI" id="CHEBI:60240"/>
    </ligand>
</feature>
<dbReference type="NCBIfam" id="NF000594">
    <property type="entry name" value="PRK00015.1-1"/>
    <property type="match status" value="1"/>
</dbReference>
<dbReference type="InterPro" id="IPR036397">
    <property type="entry name" value="RNaseH_sf"/>
</dbReference>
<evidence type="ECO:0000256" key="16">
    <source>
        <dbReference type="RuleBase" id="RU003515"/>
    </source>
</evidence>
<evidence type="ECO:0000256" key="5">
    <source>
        <dbReference type="ARBA" id="ARBA00007383"/>
    </source>
</evidence>
<dbReference type="AlphaFoldDB" id="A0A1G9LAS7"/>
<dbReference type="GO" id="GO:0030145">
    <property type="term" value="F:manganese ion binding"/>
    <property type="evidence" value="ECO:0007669"/>
    <property type="project" value="UniProtKB-UniRule"/>
</dbReference>
<dbReference type="InterPro" id="IPR001352">
    <property type="entry name" value="RNase_HII/HIII"/>
</dbReference>